<gene>
    <name evidence="7" type="ORF">SAMN05421676_101224</name>
</gene>
<dbReference type="Proteomes" id="UP000199095">
    <property type="component" value="Unassembled WGS sequence"/>
</dbReference>
<dbReference type="Pfam" id="PF03610">
    <property type="entry name" value="EIIA-man"/>
    <property type="match status" value="1"/>
</dbReference>
<accession>A0A1H9YMI7</accession>
<dbReference type="EMBL" id="FOHJ01000001">
    <property type="protein sequence ID" value="SES70264.1"/>
    <property type="molecule type" value="Genomic_DNA"/>
</dbReference>
<evidence type="ECO:0000256" key="4">
    <source>
        <dbReference type="ARBA" id="ARBA00022679"/>
    </source>
</evidence>
<evidence type="ECO:0000256" key="2">
    <source>
        <dbReference type="ARBA" id="ARBA00002788"/>
    </source>
</evidence>
<dbReference type="InterPro" id="IPR012844">
    <property type="entry name" value="DhaM_N"/>
</dbReference>
<reference evidence="8" key="1">
    <citation type="submission" date="2016-10" db="EMBL/GenBank/DDBJ databases">
        <authorList>
            <person name="Varghese N."/>
            <person name="Submissions S."/>
        </authorList>
    </citation>
    <scope>NUCLEOTIDE SEQUENCE [LARGE SCALE GENOMIC DNA]</scope>
    <source>
        <strain evidence="8">CGMCC 1.3566</strain>
    </source>
</reference>
<dbReference type="EC" id="2.7.1.121" evidence="3"/>
<evidence type="ECO:0000313" key="7">
    <source>
        <dbReference type="EMBL" id="SES70264.1"/>
    </source>
</evidence>
<dbReference type="InterPro" id="IPR036662">
    <property type="entry name" value="PTS_EIIA_man-typ_sf"/>
</dbReference>
<evidence type="ECO:0000256" key="3">
    <source>
        <dbReference type="ARBA" id="ARBA00012095"/>
    </source>
</evidence>
<keyword evidence="7" id="KW-0418">Kinase</keyword>
<dbReference type="InterPro" id="IPR039643">
    <property type="entry name" value="DhaM"/>
</dbReference>
<dbReference type="PROSITE" id="PS51096">
    <property type="entry name" value="PTS_EIIA_TYPE_4"/>
    <property type="match status" value="1"/>
</dbReference>
<dbReference type="PANTHER" id="PTHR38594">
    <property type="entry name" value="PEP-DEPENDENT DIHYDROXYACETONE KINASE, PHOSPHORYL DONOR SUBUNIT DHAM"/>
    <property type="match status" value="1"/>
</dbReference>
<dbReference type="GO" id="GO:0019563">
    <property type="term" value="P:glycerol catabolic process"/>
    <property type="evidence" value="ECO:0007669"/>
    <property type="project" value="InterPro"/>
</dbReference>
<comment type="subunit">
    <text evidence="5">Homodimer. The dihydroxyacetone kinase complex is composed of a homodimer of DhaM, a homodimer of DhaK and the subunit DhaL.</text>
</comment>
<keyword evidence="8" id="KW-1185">Reference proteome</keyword>
<dbReference type="STRING" id="237682.SAMN05421676_101224"/>
<dbReference type="Gene3D" id="3.40.50.510">
    <property type="entry name" value="Phosphotransferase system, mannose-type IIA component"/>
    <property type="match status" value="1"/>
</dbReference>
<evidence type="ECO:0000256" key="1">
    <source>
        <dbReference type="ARBA" id="ARBA00001113"/>
    </source>
</evidence>
<dbReference type="PANTHER" id="PTHR38594:SF1">
    <property type="entry name" value="PEP-DEPENDENT DIHYDROXYACETONE KINASE, PHOSPHORYL DONOR SUBUNIT DHAM"/>
    <property type="match status" value="1"/>
</dbReference>
<comment type="function">
    <text evidence="2">Component of the dihydroxyacetone kinase complex, which is responsible for the phosphoenolpyruvate (PEP)-dependent phosphorylation of dihydroxyacetone. DhaM serves as the phosphoryl donor. Is phosphorylated by phosphoenolpyruvate in an EI- and HPr-dependent reaction, and a phosphorelay system on histidine residues finally leads to phosphoryl transfer to DhaL and dihydroxyacetone.</text>
</comment>
<dbReference type="SUPFAM" id="SSF53062">
    <property type="entry name" value="PTS system fructose IIA component-like"/>
    <property type="match status" value="1"/>
</dbReference>
<dbReference type="RefSeq" id="WP_093131109.1">
    <property type="nucleotide sequence ID" value="NZ_FOHJ01000001.1"/>
</dbReference>
<dbReference type="GO" id="GO:0047324">
    <property type="term" value="F:phosphoenolpyruvate-glycerone phosphotransferase activity"/>
    <property type="evidence" value="ECO:0007669"/>
    <property type="project" value="UniProtKB-EC"/>
</dbReference>
<evidence type="ECO:0000256" key="5">
    <source>
        <dbReference type="ARBA" id="ARBA00046577"/>
    </source>
</evidence>
<dbReference type="GO" id="GO:0009401">
    <property type="term" value="P:phosphoenolpyruvate-dependent sugar phosphotransferase system"/>
    <property type="evidence" value="ECO:0007669"/>
    <property type="project" value="InterPro"/>
</dbReference>
<dbReference type="GO" id="GO:0016020">
    <property type="term" value="C:membrane"/>
    <property type="evidence" value="ECO:0007669"/>
    <property type="project" value="InterPro"/>
</dbReference>
<dbReference type="OrthoDB" id="7065393at2"/>
<name>A0A1H9YMI7_9BACI</name>
<evidence type="ECO:0000259" key="6">
    <source>
        <dbReference type="PROSITE" id="PS51096"/>
    </source>
</evidence>
<sequence>MSNVGIVLISHSPKVVEGIKDIIRQMVPDVPVELAGGTDDGSIGTNVEKIQNAIENAYNEKGVLLFFDLGSAMMNAELAVEMTDYEKVKVVKAPLLEGAYVAAVESGMGKTLEEVEKAARNVFDQT</sequence>
<organism evidence="7 8">
    <name type="scientific">Salinibacillus kushneri</name>
    <dbReference type="NCBI Taxonomy" id="237682"/>
    <lineage>
        <taxon>Bacteria</taxon>
        <taxon>Bacillati</taxon>
        <taxon>Bacillota</taxon>
        <taxon>Bacilli</taxon>
        <taxon>Bacillales</taxon>
        <taxon>Bacillaceae</taxon>
        <taxon>Salinibacillus</taxon>
    </lineage>
</organism>
<protein>
    <recommendedName>
        <fullName evidence="3">phosphoenolpyruvate--glycerone phosphotransferase</fullName>
        <ecNumber evidence="3">2.7.1.121</ecNumber>
    </recommendedName>
</protein>
<feature type="domain" description="PTS EIIA type-4" evidence="6">
    <location>
        <begin position="3"/>
        <end position="126"/>
    </location>
</feature>
<evidence type="ECO:0000313" key="8">
    <source>
        <dbReference type="Proteomes" id="UP000199095"/>
    </source>
</evidence>
<dbReference type="AlphaFoldDB" id="A0A1H9YMI7"/>
<keyword evidence="4" id="KW-0808">Transferase</keyword>
<proteinExistence type="predicted"/>
<dbReference type="InterPro" id="IPR004701">
    <property type="entry name" value="PTS_EIIA_man-typ"/>
</dbReference>
<comment type="catalytic activity">
    <reaction evidence="1">
        <text>dihydroxyacetone + phosphoenolpyruvate = dihydroxyacetone phosphate + pyruvate</text>
        <dbReference type="Rhea" id="RHEA:18381"/>
        <dbReference type="ChEBI" id="CHEBI:15361"/>
        <dbReference type="ChEBI" id="CHEBI:16016"/>
        <dbReference type="ChEBI" id="CHEBI:57642"/>
        <dbReference type="ChEBI" id="CHEBI:58702"/>
        <dbReference type="EC" id="2.7.1.121"/>
    </reaction>
</comment>
<dbReference type="NCBIfam" id="TIGR02364">
    <property type="entry name" value="dha_pts"/>
    <property type="match status" value="1"/>
</dbReference>